<sequence>MSRCPPIINFLETSIPIADWVDRIVDWLTEHLAFFFSMIQTIGQFVMDTLSNGLSVIPPMIMILLLTVATYFIFKKRWQMPVFVLIGLLFIYNQDMWSDLMYTLTLVILSSLISVMIGVPLGILMAKSNKVEIVIKPILDIMQTMPGFVYLIPAVAFFGIGMVPGVFASVIFALPPTVRLTNLGIRQVDEELKEASDSFGGTLWQKLYKLEMPLAKGSIFAGINQTIMLSLSMVVISSMIGAPGLGQGVLAAVQRSEVGNGFVYGVGIVILAILMDRVAQRINQPRKKQANLVVKTTKRRKQLVGGLVVAAVTLITVLGLTVPGRSNKGTITLSYINLDTELASTNVIAQVLRNEDYEVNTIALDIPVMWEAVANGEADAMVGAWPATNQIQYDMFSDQMDKLGANLEKSAQTGLVVPAYMEDVESIEDLTDQADQEVVGVEPGTGTSDATDETIEAYPNLSDWEQVNSSTAAMIAELDQAIKQEEPIVVSIFAPHWIFSRYDLTMLEDPKETMGEPENIETMAREGLEEDEPEAYQILDNFQWEIDDMQSVMLEIENGAEPEEAAQNWISENSEKVENWTE</sequence>
<keyword evidence="5 9" id="KW-1133">Transmembrane helix</keyword>
<dbReference type="Pfam" id="PF00528">
    <property type="entry name" value="BPD_transp_1"/>
    <property type="match status" value="1"/>
</dbReference>
<evidence type="ECO:0000256" key="4">
    <source>
        <dbReference type="ARBA" id="ARBA00022692"/>
    </source>
</evidence>
<feature type="compositionally biased region" description="Basic and acidic residues" evidence="10">
    <location>
        <begin position="573"/>
        <end position="582"/>
    </location>
</feature>
<proteinExistence type="inferred from homology"/>
<dbReference type="Proteomes" id="UP000236214">
    <property type="component" value="Unassembled WGS sequence"/>
</dbReference>
<keyword evidence="6 9" id="KW-0472">Membrane</keyword>
<keyword evidence="2 9" id="KW-0813">Transport</keyword>
<evidence type="ECO:0000256" key="5">
    <source>
        <dbReference type="ARBA" id="ARBA00022989"/>
    </source>
</evidence>
<evidence type="ECO:0000256" key="6">
    <source>
        <dbReference type="ARBA" id="ARBA00023136"/>
    </source>
</evidence>
<dbReference type="CDD" id="cd06261">
    <property type="entry name" value="TM_PBP2"/>
    <property type="match status" value="1"/>
</dbReference>
<evidence type="ECO:0000256" key="9">
    <source>
        <dbReference type="RuleBase" id="RU363032"/>
    </source>
</evidence>
<dbReference type="Gene3D" id="3.40.190.10">
    <property type="entry name" value="Periplasmic binding protein-like II"/>
    <property type="match status" value="1"/>
</dbReference>
<dbReference type="FunFam" id="1.10.3720.10:FF:000001">
    <property type="entry name" value="Glycine betaine ABC transporter, permease"/>
    <property type="match status" value="1"/>
</dbReference>
<comment type="similarity">
    <text evidence="9">Belongs to the binding-protein-dependent transport system permease family.</text>
</comment>
<evidence type="ECO:0000256" key="10">
    <source>
        <dbReference type="SAM" id="MobiDB-lite"/>
    </source>
</evidence>
<feature type="transmembrane region" description="Helical" evidence="9">
    <location>
        <begin position="147"/>
        <end position="174"/>
    </location>
</feature>
<evidence type="ECO:0000256" key="8">
    <source>
        <dbReference type="ARBA" id="ARBA00035652"/>
    </source>
</evidence>
<name>A0A2H6CW89_TETHA</name>
<dbReference type="GO" id="GO:0043190">
    <property type="term" value="C:ATP-binding cassette (ABC) transporter complex"/>
    <property type="evidence" value="ECO:0007669"/>
    <property type="project" value="InterPro"/>
</dbReference>
<feature type="transmembrane region" description="Helical" evidence="9">
    <location>
        <begin position="100"/>
        <end position="126"/>
    </location>
</feature>
<dbReference type="EMBL" id="BDEC01000149">
    <property type="protein sequence ID" value="GBD69240.1"/>
    <property type="molecule type" value="Genomic_DNA"/>
</dbReference>
<comment type="similarity">
    <text evidence="8">In the N-terminal section; belongs to the binding-protein-dependent transport system permease family.</text>
</comment>
<keyword evidence="3" id="KW-1003">Cell membrane</keyword>
<dbReference type="PANTHER" id="PTHR47737">
    <property type="entry name" value="GLYCINE BETAINE/PROLINE BETAINE TRANSPORT SYSTEM PERMEASE PROTEIN PROW"/>
    <property type="match status" value="1"/>
</dbReference>
<dbReference type="Gene3D" id="1.10.3720.10">
    <property type="entry name" value="MetI-like"/>
    <property type="match status" value="1"/>
</dbReference>
<feature type="transmembrane region" description="Helical" evidence="9">
    <location>
        <begin position="56"/>
        <end position="73"/>
    </location>
</feature>
<dbReference type="GO" id="GO:0015871">
    <property type="term" value="P:choline transport"/>
    <property type="evidence" value="ECO:0007669"/>
    <property type="project" value="TreeGrafter"/>
</dbReference>
<feature type="transmembrane region" description="Helical" evidence="9">
    <location>
        <begin position="303"/>
        <end position="322"/>
    </location>
</feature>
<evidence type="ECO:0000259" key="11">
    <source>
        <dbReference type="PROSITE" id="PS50928"/>
    </source>
</evidence>
<dbReference type="PANTHER" id="PTHR47737:SF1">
    <property type="entry name" value="GLYCINE BETAINE_PROLINE BETAINE TRANSPORT SYSTEM PERMEASE PROTEIN PROW"/>
    <property type="match status" value="1"/>
</dbReference>
<dbReference type="AlphaFoldDB" id="A0A2H6CW89"/>
<accession>A0A2H6CW89</accession>
<evidence type="ECO:0000313" key="12">
    <source>
        <dbReference type="EMBL" id="GBD69240.1"/>
    </source>
</evidence>
<keyword evidence="13" id="KW-1185">Reference proteome</keyword>
<reference evidence="12 13" key="1">
    <citation type="submission" date="2016-05" db="EMBL/GenBank/DDBJ databases">
        <title>Whole genome sequencing of Tetragenococcus halophilus subsp. halophilus NISL 7118.</title>
        <authorList>
            <person name="Shiwa Y."/>
            <person name="Nishimura I."/>
            <person name="Yoshikawa H."/>
            <person name="Koyama Y."/>
            <person name="Oguma T."/>
        </authorList>
    </citation>
    <scope>NUCLEOTIDE SEQUENCE [LARGE SCALE GENOMIC DNA]</scope>
    <source>
        <strain evidence="12 13">NISL 7118</strain>
    </source>
</reference>
<comment type="caution">
    <text evidence="12">The sequence shown here is derived from an EMBL/GenBank/DDBJ whole genome shotgun (WGS) entry which is preliminary data.</text>
</comment>
<dbReference type="Gene3D" id="3.40.190.100">
    <property type="entry name" value="Glycine betaine-binding periplasmic protein, domain 2"/>
    <property type="match status" value="1"/>
</dbReference>
<keyword evidence="4 9" id="KW-0812">Transmembrane</keyword>
<feature type="transmembrane region" description="Helical" evidence="9">
    <location>
        <begin position="78"/>
        <end position="94"/>
    </location>
</feature>
<dbReference type="GO" id="GO:0015226">
    <property type="term" value="F:carnitine transmembrane transporter activity"/>
    <property type="evidence" value="ECO:0007669"/>
    <property type="project" value="TreeGrafter"/>
</dbReference>
<dbReference type="PROSITE" id="PS50928">
    <property type="entry name" value="ABC_TM1"/>
    <property type="match status" value="1"/>
</dbReference>
<dbReference type="SUPFAM" id="SSF161098">
    <property type="entry name" value="MetI-like"/>
    <property type="match status" value="1"/>
</dbReference>
<dbReference type="SUPFAM" id="SSF53850">
    <property type="entry name" value="Periplasmic binding protein-like II"/>
    <property type="match status" value="1"/>
</dbReference>
<organism evidence="12 13">
    <name type="scientific">Tetragenococcus halophilus subsp. halophilus</name>
    <dbReference type="NCBI Taxonomy" id="1513897"/>
    <lineage>
        <taxon>Bacteria</taxon>
        <taxon>Bacillati</taxon>
        <taxon>Bacillota</taxon>
        <taxon>Bacilli</taxon>
        <taxon>Lactobacillales</taxon>
        <taxon>Enterococcaceae</taxon>
        <taxon>Tetragenococcus</taxon>
    </lineage>
</organism>
<evidence type="ECO:0000313" key="13">
    <source>
        <dbReference type="Proteomes" id="UP000236214"/>
    </source>
</evidence>
<feature type="domain" description="ABC transmembrane type-1" evidence="11">
    <location>
        <begin position="100"/>
        <end position="279"/>
    </location>
</feature>
<dbReference type="GO" id="GO:0005275">
    <property type="term" value="F:amine transmembrane transporter activity"/>
    <property type="evidence" value="ECO:0007669"/>
    <property type="project" value="TreeGrafter"/>
</dbReference>
<dbReference type="CDD" id="cd13639">
    <property type="entry name" value="PBP2_OpuAC_like"/>
    <property type="match status" value="1"/>
</dbReference>
<comment type="similarity">
    <text evidence="7">In the C-terminal section; belongs to the OsmX family.</text>
</comment>
<dbReference type="RefSeq" id="WP_258007619.1">
    <property type="nucleotide sequence ID" value="NZ_BDEC01000149.1"/>
</dbReference>
<evidence type="ECO:0000256" key="1">
    <source>
        <dbReference type="ARBA" id="ARBA00004141"/>
    </source>
</evidence>
<feature type="region of interest" description="Disordered" evidence="10">
    <location>
        <begin position="560"/>
        <end position="582"/>
    </location>
</feature>
<evidence type="ECO:0000256" key="7">
    <source>
        <dbReference type="ARBA" id="ARBA00035642"/>
    </source>
</evidence>
<evidence type="ECO:0000256" key="3">
    <source>
        <dbReference type="ARBA" id="ARBA00022475"/>
    </source>
</evidence>
<gene>
    <name evidence="12" type="primary">opuABC</name>
    <name evidence="12" type="ORF">TEHN7118_2046</name>
</gene>
<dbReference type="InterPro" id="IPR035906">
    <property type="entry name" value="MetI-like_sf"/>
</dbReference>
<dbReference type="InterPro" id="IPR000515">
    <property type="entry name" value="MetI-like"/>
</dbReference>
<dbReference type="Pfam" id="PF04069">
    <property type="entry name" value="OpuAC"/>
    <property type="match status" value="1"/>
</dbReference>
<feature type="transmembrane region" description="Helical" evidence="9">
    <location>
        <begin position="261"/>
        <end position="279"/>
    </location>
</feature>
<comment type="subcellular location">
    <subcellularLocation>
        <location evidence="9">Cell membrane</location>
        <topology evidence="9">Multi-pass membrane protein</topology>
    </subcellularLocation>
    <subcellularLocation>
        <location evidence="1">Membrane</location>
        <topology evidence="1">Multi-pass membrane protein</topology>
    </subcellularLocation>
</comment>
<evidence type="ECO:0000256" key="2">
    <source>
        <dbReference type="ARBA" id="ARBA00022448"/>
    </source>
</evidence>
<dbReference type="GO" id="GO:0031460">
    <property type="term" value="P:glycine betaine transport"/>
    <property type="evidence" value="ECO:0007669"/>
    <property type="project" value="TreeGrafter"/>
</dbReference>
<protein>
    <submittedName>
        <fullName evidence="12">Glycine betaine ABC transporter permease/glycine betaine-binding protein</fullName>
    </submittedName>
</protein>
<dbReference type="InterPro" id="IPR007210">
    <property type="entry name" value="ABC_Gly_betaine_transp_sub-bd"/>
</dbReference>